<dbReference type="Proteomes" id="UP000198932">
    <property type="component" value="Unassembled WGS sequence"/>
</dbReference>
<keyword evidence="1" id="KW-0472">Membrane</keyword>
<accession>A0A1I6HZF3</accession>
<protein>
    <submittedName>
        <fullName evidence="2">Uncharacterized protein</fullName>
    </submittedName>
</protein>
<keyword evidence="3" id="KW-1185">Reference proteome</keyword>
<dbReference type="STRING" id="35743.SAMN04487937_2999"/>
<evidence type="ECO:0000313" key="2">
    <source>
        <dbReference type="EMBL" id="SFR59823.1"/>
    </source>
</evidence>
<feature type="transmembrane region" description="Helical" evidence="1">
    <location>
        <begin position="158"/>
        <end position="177"/>
    </location>
</feature>
<gene>
    <name evidence="2" type="ORF">SAMN04487937_2999</name>
</gene>
<keyword evidence="1" id="KW-0812">Transmembrane</keyword>
<proteinExistence type="predicted"/>
<reference evidence="3" key="1">
    <citation type="submission" date="2016-10" db="EMBL/GenBank/DDBJ databases">
        <authorList>
            <person name="Varghese N."/>
            <person name="Submissions S."/>
        </authorList>
    </citation>
    <scope>NUCLEOTIDE SEQUENCE [LARGE SCALE GENOMIC DNA]</scope>
    <source>
        <strain evidence="3">RD 26</strain>
    </source>
</reference>
<evidence type="ECO:0000256" key="1">
    <source>
        <dbReference type="SAM" id="Phobius"/>
    </source>
</evidence>
<feature type="transmembrane region" description="Helical" evidence="1">
    <location>
        <begin position="197"/>
        <end position="220"/>
    </location>
</feature>
<feature type="transmembrane region" description="Helical" evidence="1">
    <location>
        <begin position="112"/>
        <end position="137"/>
    </location>
</feature>
<feature type="transmembrane region" description="Helical" evidence="1">
    <location>
        <begin position="232"/>
        <end position="251"/>
    </location>
</feature>
<name>A0A1I6HZF3_HALSD</name>
<organism evidence="2 3">
    <name type="scientific">Halorubrum sodomense</name>
    <dbReference type="NCBI Taxonomy" id="35743"/>
    <lineage>
        <taxon>Archaea</taxon>
        <taxon>Methanobacteriati</taxon>
        <taxon>Methanobacteriota</taxon>
        <taxon>Stenosarchaea group</taxon>
        <taxon>Halobacteria</taxon>
        <taxon>Halobacteriales</taxon>
        <taxon>Haloferacaceae</taxon>
        <taxon>Halorubrum</taxon>
    </lineage>
</organism>
<dbReference type="AlphaFoldDB" id="A0A1I6HZF3"/>
<dbReference type="EMBL" id="FOYN01000005">
    <property type="protein sequence ID" value="SFR59823.1"/>
    <property type="molecule type" value="Genomic_DNA"/>
</dbReference>
<feature type="transmembrane region" description="Helical" evidence="1">
    <location>
        <begin position="73"/>
        <end position="92"/>
    </location>
</feature>
<feature type="transmembrane region" description="Helical" evidence="1">
    <location>
        <begin position="38"/>
        <end position="61"/>
    </location>
</feature>
<keyword evidence="1" id="KW-1133">Transmembrane helix</keyword>
<evidence type="ECO:0000313" key="3">
    <source>
        <dbReference type="Proteomes" id="UP000198932"/>
    </source>
</evidence>
<sequence length="271" mass="29351">MTGSQMLFPLLQFVALVAPAIAILMQVLEEKDGRTSFALSLLEVALLAMIFGSLILLVELLGTIENTLTVGSVLLINGSLLLAAVAVAWNSLNLSEKFSGTTGTSPNFRTVTVQILEIGLVLSLVITMNILGFFVFAEYLPWLVNVGPIFSSEIIDPSLYYSIIFVFLTLRVVVYLANVGKIPVSDLQDSVSESLGYAVAFIVLFPALGFGLFAIFQLLIHNPWITVARGNDVFILPHLWALFVLVALFAGNMDDEEDEEDQDGGNSESGS</sequence>